<dbReference type="InterPro" id="IPR051012">
    <property type="entry name" value="CellSynth/LPSAsmb/PSIAsmb"/>
</dbReference>
<dbReference type="Pfam" id="PF13432">
    <property type="entry name" value="TPR_16"/>
    <property type="match status" value="1"/>
</dbReference>
<evidence type="ECO:0000256" key="3">
    <source>
        <dbReference type="ARBA" id="ARBA00022729"/>
    </source>
</evidence>
<evidence type="ECO:0000259" key="9">
    <source>
        <dbReference type="Pfam" id="PF05420"/>
    </source>
</evidence>
<dbReference type="Pfam" id="PF13414">
    <property type="entry name" value="TPR_11"/>
    <property type="match status" value="1"/>
</dbReference>
<dbReference type="GO" id="GO:0006011">
    <property type="term" value="P:UDP-alpha-D-glucose metabolic process"/>
    <property type="evidence" value="ECO:0007669"/>
    <property type="project" value="InterPro"/>
</dbReference>
<comment type="pathway">
    <text evidence="2">Glycan metabolism; bacterial cellulose biosynthesis.</text>
</comment>
<dbReference type="EMBL" id="QYSE01000003">
    <property type="protein sequence ID" value="RJF34457.1"/>
    <property type="molecule type" value="Genomic_DNA"/>
</dbReference>
<dbReference type="GO" id="GO:0030244">
    <property type="term" value="P:cellulose biosynthetic process"/>
    <property type="evidence" value="ECO:0007669"/>
    <property type="project" value="UniProtKB-KW"/>
</dbReference>
<dbReference type="GO" id="GO:0019867">
    <property type="term" value="C:outer membrane"/>
    <property type="evidence" value="ECO:0007669"/>
    <property type="project" value="InterPro"/>
</dbReference>
<dbReference type="Proteomes" id="UP000265938">
    <property type="component" value="Unassembled WGS sequence"/>
</dbReference>
<dbReference type="Pfam" id="PF05420">
    <property type="entry name" value="BCSC_C"/>
    <property type="match status" value="1"/>
</dbReference>
<dbReference type="UniPathway" id="UPA00694"/>
<comment type="caution">
    <text evidence="10">The sequence shown here is derived from an EMBL/GenBank/DDBJ whole genome shotgun (WGS) entry which is preliminary data.</text>
</comment>
<evidence type="ECO:0000256" key="5">
    <source>
        <dbReference type="ARBA" id="ARBA00022803"/>
    </source>
</evidence>
<evidence type="ECO:0000256" key="8">
    <source>
        <dbReference type="SAM" id="SignalP"/>
    </source>
</evidence>
<comment type="function">
    <text evidence="1">Required for maximal bacterial cellulose synthesis.</text>
</comment>
<dbReference type="InterPro" id="IPR011990">
    <property type="entry name" value="TPR-like_helical_dom_sf"/>
</dbReference>
<dbReference type="SUPFAM" id="SSF48452">
    <property type="entry name" value="TPR-like"/>
    <property type="match status" value="3"/>
</dbReference>
<reference evidence="10 11" key="1">
    <citation type="submission" date="2018-09" db="EMBL/GenBank/DDBJ databases">
        <title>Identification of marine bacteria producing industrial enzymes.</title>
        <authorList>
            <person name="Cheng T.H."/>
            <person name="Saidin J."/>
            <person name="Muhd D.D."/>
            <person name="Isa M.N.M."/>
            <person name="Bakar M.F.A."/>
            <person name="Ismail N."/>
        </authorList>
    </citation>
    <scope>NUCLEOTIDE SEQUENCE [LARGE SCALE GENOMIC DNA]</scope>
    <source>
        <strain evidence="10 11">MNAD 1.6</strain>
    </source>
</reference>
<dbReference type="RefSeq" id="WP_119853414.1">
    <property type="nucleotide sequence ID" value="NZ_QYSE01000003.1"/>
</dbReference>
<keyword evidence="3 8" id="KW-0732">Signal</keyword>
<dbReference type="PROSITE" id="PS50005">
    <property type="entry name" value="TPR"/>
    <property type="match status" value="2"/>
</dbReference>
<dbReference type="InterPro" id="IPR003921">
    <property type="entry name" value="Cell_synth_C"/>
</dbReference>
<evidence type="ECO:0000313" key="10">
    <source>
        <dbReference type="EMBL" id="RJF34457.1"/>
    </source>
</evidence>
<accession>A0A3A3EGN1</accession>
<dbReference type="PANTHER" id="PTHR45586">
    <property type="entry name" value="TPR REPEAT-CONTAINING PROTEIN PA4667"/>
    <property type="match status" value="1"/>
</dbReference>
<dbReference type="PANTHER" id="PTHR45586:SF1">
    <property type="entry name" value="LIPOPOLYSACCHARIDE ASSEMBLY PROTEIN B"/>
    <property type="match status" value="1"/>
</dbReference>
<keyword evidence="4" id="KW-0677">Repeat</keyword>
<keyword evidence="6" id="KW-0135">Cellulose biosynthesis</keyword>
<evidence type="ECO:0000313" key="11">
    <source>
        <dbReference type="Proteomes" id="UP000265938"/>
    </source>
</evidence>
<dbReference type="PRINTS" id="PR01441">
    <property type="entry name" value="CELLSNTHASEC"/>
</dbReference>
<evidence type="ECO:0000256" key="4">
    <source>
        <dbReference type="ARBA" id="ARBA00022737"/>
    </source>
</evidence>
<evidence type="ECO:0000256" key="1">
    <source>
        <dbReference type="ARBA" id="ARBA00003476"/>
    </source>
</evidence>
<feature type="signal peptide" evidence="8">
    <location>
        <begin position="1"/>
        <end position="18"/>
    </location>
</feature>
<evidence type="ECO:0000256" key="2">
    <source>
        <dbReference type="ARBA" id="ARBA00005186"/>
    </source>
</evidence>
<protein>
    <submittedName>
        <fullName evidence="10">Tetratricopeptide repeat protein</fullName>
    </submittedName>
</protein>
<evidence type="ECO:0000256" key="6">
    <source>
        <dbReference type="ARBA" id="ARBA00022916"/>
    </source>
</evidence>
<dbReference type="InterPro" id="IPR008410">
    <property type="entry name" value="BCSC_C"/>
</dbReference>
<gene>
    <name evidence="10" type="ORF">D4741_13805</name>
</gene>
<dbReference type="AlphaFoldDB" id="A0A3A3EGN1"/>
<feature type="repeat" description="TPR" evidence="7">
    <location>
        <begin position="306"/>
        <end position="339"/>
    </location>
</feature>
<feature type="chain" id="PRO_5017253213" evidence="8">
    <location>
        <begin position="19"/>
        <end position="1270"/>
    </location>
</feature>
<keyword evidence="5 7" id="KW-0802">TPR repeat</keyword>
<feature type="domain" description="Cellulose synthase operon C C-terminal" evidence="9">
    <location>
        <begin position="911"/>
        <end position="1251"/>
    </location>
</feature>
<evidence type="ECO:0000256" key="7">
    <source>
        <dbReference type="PROSITE-ProRule" id="PRU00339"/>
    </source>
</evidence>
<sequence>MPIKWLLAAVLASSSASAAVNKDLDSQSIDWLISQVQLGEIERDNQLMSDSLEKLQSIAPKNTQVQCAEVRVLYNLKEVDKANARLAELSKMSHPCVTSLTMLAQVNNQDKEVVQQARLRARAGQYSEAVQIYNRLFKSAYPNIEYELEHINWLAQDSSQYQQALRGYRSLMKRYPNSGRFELAYARHLLKQNPTNKEAIKLLSHYAHSNQYGVEAEFAWLAALENMPLNKHTKLAYQDYFAAYPKSSKGQLQFSDFKKAHLAEQKKQADPAYQAWLKGSVELEKRHFDTAEKLFNKALRGRPQDPEIYNSLGLLNLRQGRNANAYQYFKKAQQYSIDANRITVLKGLANTARFWQYIDEAKSAISSNELKQAALKLDLADTLNEDPNTVLFYRAELAKQAGQYQNAMNLYKQVLKDDPLQQPTLRAMLELTASDGNYARSHQFYNSLTRQQQALLTEDYTLLQTQQLRARADELTSQGKLDEAVDVLLMAIKQSPRQSWLYYDLANLYQQQGLVDHAKALYKKTLWQFPLDADLRYSHALFLRSLNDYQGALATLDYIPNNARTEQINVLTEQLSINTKLERLSANNTASNKATVIYKLTELEAQPLTPLMQAELASQWQQINEQQYAIRQLKKALNRDPSLSPYWHMTYANWLIESNDKNAADSWFADYHLPSNATDAEQSQWLALQVNYVNRFSDSNLKVAKLSELATRYPDNPELSESLINAHIEQGNSKEAISRFEQHIANGQTVSTDTALAIATLARQQQRDDLADRIIAGQINQVSSEQSYRQQQLMTALEQFEDTQSAINLAEQLLAKSNNNQELYYQAAAVAQAKQQTTLAQNWYRAAVDPDTATSNLSDEQHYELYALDENEAWYVNNAKRQLQSIERDEQAYITAAINLSSQTSTQNESTLGAGATPIEAGFPLWGGTGIVKLDPMTISSQETRFDETFAGSRYGQGALCIFDCPLLSIKPKQQGMDIGLAWQNEQWRIDVGTTPLGFLVEDIVWGVNYKGDLGDFGYGVTFNKRPVTSSVLSYAGLEDVFTNQVWGGVRATQLQLSLSHDLGLDWGFWGSTNYQLLQGKNVKDNQSYSLMGGSYYRYIRERNTELSLGLNLLHWSYKYNLSEETWGHGGYYSPQNYLGASLPVIFDKRIGHNFVYRLRAGVSWSTTTTDDIAFFPNDPILQGQAEAQTAVTGVVPYFEGDTSSGLSYNLGASFEYRFTPHWFFGGYFNLDRADFYEPNYAQLYFRYYFNPVYSELAFPGKPVVPYASY</sequence>
<proteinExistence type="predicted"/>
<organism evidence="10 11">
    <name type="scientific">Pseudoalteromonas gelatinilytica</name>
    <dbReference type="NCBI Taxonomy" id="1703256"/>
    <lineage>
        <taxon>Bacteria</taxon>
        <taxon>Pseudomonadati</taxon>
        <taxon>Pseudomonadota</taxon>
        <taxon>Gammaproteobacteria</taxon>
        <taxon>Alteromonadales</taxon>
        <taxon>Pseudoalteromonadaceae</taxon>
        <taxon>Pseudoalteromonas</taxon>
    </lineage>
</organism>
<dbReference type="SMART" id="SM00028">
    <property type="entry name" value="TPR"/>
    <property type="match status" value="7"/>
</dbReference>
<name>A0A3A3EGN1_9GAMM</name>
<dbReference type="InterPro" id="IPR019734">
    <property type="entry name" value="TPR_rpt"/>
</dbReference>
<feature type="repeat" description="TPR" evidence="7">
    <location>
        <begin position="388"/>
        <end position="421"/>
    </location>
</feature>
<dbReference type="Gene3D" id="1.25.40.10">
    <property type="entry name" value="Tetratricopeptide repeat domain"/>
    <property type="match status" value="4"/>
</dbReference>